<keyword evidence="2" id="KW-1185">Reference proteome</keyword>
<reference evidence="1" key="1">
    <citation type="submission" date="2020-05" db="EMBL/GenBank/DDBJ databases">
        <title>Large-scale comparative analyses of tick genomes elucidate their genetic diversity and vector capacities.</title>
        <authorList>
            <person name="Jia N."/>
            <person name="Wang J."/>
            <person name="Shi W."/>
            <person name="Du L."/>
            <person name="Sun Y."/>
            <person name="Zhan W."/>
            <person name="Jiang J."/>
            <person name="Wang Q."/>
            <person name="Zhang B."/>
            <person name="Ji P."/>
            <person name="Sakyi L.B."/>
            <person name="Cui X."/>
            <person name="Yuan T."/>
            <person name="Jiang B."/>
            <person name="Yang W."/>
            <person name="Lam T.T.-Y."/>
            <person name="Chang Q."/>
            <person name="Ding S."/>
            <person name="Wang X."/>
            <person name="Zhu J."/>
            <person name="Ruan X."/>
            <person name="Zhao L."/>
            <person name="Wei J."/>
            <person name="Que T."/>
            <person name="Du C."/>
            <person name="Cheng J."/>
            <person name="Dai P."/>
            <person name="Han X."/>
            <person name="Huang E."/>
            <person name="Gao Y."/>
            <person name="Liu J."/>
            <person name="Shao H."/>
            <person name="Ye R."/>
            <person name="Li L."/>
            <person name="Wei W."/>
            <person name="Wang X."/>
            <person name="Wang C."/>
            <person name="Yang T."/>
            <person name="Huo Q."/>
            <person name="Li W."/>
            <person name="Guo W."/>
            <person name="Chen H."/>
            <person name="Zhou L."/>
            <person name="Ni X."/>
            <person name="Tian J."/>
            <person name="Zhou Y."/>
            <person name="Sheng Y."/>
            <person name="Liu T."/>
            <person name="Pan Y."/>
            <person name="Xia L."/>
            <person name="Li J."/>
            <person name="Zhao F."/>
            <person name="Cao W."/>
        </authorList>
    </citation>
    <scope>NUCLEOTIDE SEQUENCE</scope>
    <source>
        <strain evidence="1">Hyas-2018</strain>
    </source>
</reference>
<proteinExistence type="predicted"/>
<gene>
    <name evidence="1" type="ORF">HPB50_023523</name>
</gene>
<evidence type="ECO:0000313" key="1">
    <source>
        <dbReference type="EMBL" id="KAH6934366.1"/>
    </source>
</evidence>
<comment type="caution">
    <text evidence="1">The sequence shown here is derived from an EMBL/GenBank/DDBJ whole genome shotgun (WGS) entry which is preliminary data.</text>
</comment>
<protein>
    <submittedName>
        <fullName evidence="1">Uncharacterized protein</fullName>
    </submittedName>
</protein>
<name>A0ACB7SHC6_HYAAI</name>
<organism evidence="1 2">
    <name type="scientific">Hyalomma asiaticum</name>
    <name type="common">Tick</name>
    <dbReference type="NCBI Taxonomy" id="266040"/>
    <lineage>
        <taxon>Eukaryota</taxon>
        <taxon>Metazoa</taxon>
        <taxon>Ecdysozoa</taxon>
        <taxon>Arthropoda</taxon>
        <taxon>Chelicerata</taxon>
        <taxon>Arachnida</taxon>
        <taxon>Acari</taxon>
        <taxon>Parasitiformes</taxon>
        <taxon>Ixodida</taxon>
        <taxon>Ixodoidea</taxon>
        <taxon>Ixodidae</taxon>
        <taxon>Hyalomminae</taxon>
        <taxon>Hyalomma</taxon>
    </lineage>
</organism>
<sequence>MELVTLRRHRIRQLLLTVGVTTVLIILWASVRDLRNVIGGGTLSDFVHQNTVRMHQNDSNGSRHDNDVIAWKLPVRVLGRFRHESVSTVGLDYNDGAVHVLLIFTEAREAIHMHKKLSTCLGSLIALSSVPLRIYIVTDGPSADVAREVLANASTKASSDVLAELLHADDVLAAVQDLVSFMRPHFSDSGYFSKTLFYLTTGVHRLFPAEVRRLIVLDIDIQLRSDIALLHRHFALFPPGAIMGMSHELQPGYRHLLRKYRQEHPGTLCGEPSSRGNPGFNAGVALVDLEARRWKAGTPPYAEPAPTWSCQCSCTARAPGTTERNRELSRLPDAEVVRFVRVVHGSARKAGRVLLRRDTSTRSSSISLQPDPSSSSSSPPTAMSTPPHLRHVSFSAAGQVASSPMIHVTPRANLPLRFLF</sequence>
<dbReference type="EMBL" id="CM023484">
    <property type="protein sequence ID" value="KAH6934366.1"/>
    <property type="molecule type" value="Genomic_DNA"/>
</dbReference>
<evidence type="ECO:0000313" key="2">
    <source>
        <dbReference type="Proteomes" id="UP000821845"/>
    </source>
</evidence>
<accession>A0ACB7SHC6</accession>
<dbReference type="Proteomes" id="UP000821845">
    <property type="component" value="Chromosome 4"/>
</dbReference>